<sequence length="81" mass="7960">MGAGAIAARLAMGRRGAFVSCRVVSWLGTAGVAARLRVNGRDVSLGSGGATMVSTGEADCSVVVMELAKGTVTLGADCGMA</sequence>
<evidence type="ECO:0000313" key="2">
    <source>
        <dbReference type="Proteomes" id="UP000617145"/>
    </source>
</evidence>
<gene>
    <name evidence="1" type="ORF">GCM10011415_10770</name>
</gene>
<organism evidence="1 2">
    <name type="scientific">Salipiger pallidus</name>
    <dbReference type="NCBI Taxonomy" id="1775170"/>
    <lineage>
        <taxon>Bacteria</taxon>
        <taxon>Pseudomonadati</taxon>
        <taxon>Pseudomonadota</taxon>
        <taxon>Alphaproteobacteria</taxon>
        <taxon>Rhodobacterales</taxon>
        <taxon>Roseobacteraceae</taxon>
        <taxon>Salipiger</taxon>
    </lineage>
</organism>
<evidence type="ECO:0000313" key="1">
    <source>
        <dbReference type="EMBL" id="GGG65834.1"/>
    </source>
</evidence>
<comment type="caution">
    <text evidence="1">The sequence shown here is derived from an EMBL/GenBank/DDBJ whole genome shotgun (WGS) entry which is preliminary data.</text>
</comment>
<proteinExistence type="predicted"/>
<dbReference type="AlphaFoldDB" id="A0A8J2ZHW2"/>
<protein>
    <submittedName>
        <fullName evidence="1">Uncharacterized protein</fullName>
    </submittedName>
</protein>
<reference evidence="1" key="1">
    <citation type="journal article" date="2014" name="Int. J. Syst. Evol. Microbiol.">
        <title>Complete genome sequence of Corynebacterium casei LMG S-19264T (=DSM 44701T), isolated from a smear-ripened cheese.</title>
        <authorList>
            <consortium name="US DOE Joint Genome Institute (JGI-PGF)"/>
            <person name="Walter F."/>
            <person name="Albersmeier A."/>
            <person name="Kalinowski J."/>
            <person name="Ruckert C."/>
        </authorList>
    </citation>
    <scope>NUCLEOTIDE SEQUENCE</scope>
    <source>
        <strain evidence="1">CGMCC 1.15762</strain>
    </source>
</reference>
<keyword evidence="2" id="KW-1185">Reference proteome</keyword>
<reference evidence="1" key="2">
    <citation type="submission" date="2020-09" db="EMBL/GenBank/DDBJ databases">
        <authorList>
            <person name="Sun Q."/>
            <person name="Zhou Y."/>
        </authorList>
    </citation>
    <scope>NUCLEOTIDE SEQUENCE</scope>
    <source>
        <strain evidence="1">CGMCC 1.15762</strain>
    </source>
</reference>
<dbReference type="Proteomes" id="UP000617145">
    <property type="component" value="Unassembled WGS sequence"/>
</dbReference>
<accession>A0A8J2ZHW2</accession>
<name>A0A8J2ZHW2_9RHOB</name>
<dbReference type="EMBL" id="BMJV01000001">
    <property type="protein sequence ID" value="GGG65834.1"/>
    <property type="molecule type" value="Genomic_DNA"/>
</dbReference>